<keyword evidence="4" id="KW-0732">Signal</keyword>
<evidence type="ECO:0000256" key="3">
    <source>
        <dbReference type="ARBA" id="ARBA00022723"/>
    </source>
</evidence>
<proteinExistence type="inferred from homology"/>
<comment type="caution">
    <text evidence="9">The sequence shown here is derived from an EMBL/GenBank/DDBJ whole genome shotgun (WGS) entry which is preliminary data.</text>
</comment>
<protein>
    <submittedName>
        <fullName evidence="9">Tannase/feruloyl esterase family alpha/beta hydrolase</fullName>
    </submittedName>
</protein>
<evidence type="ECO:0000256" key="6">
    <source>
        <dbReference type="ARBA" id="ARBA00022837"/>
    </source>
</evidence>
<dbReference type="Proteomes" id="UP001597045">
    <property type="component" value="Unassembled WGS sequence"/>
</dbReference>
<evidence type="ECO:0000313" key="10">
    <source>
        <dbReference type="Proteomes" id="UP001597045"/>
    </source>
</evidence>
<evidence type="ECO:0000256" key="5">
    <source>
        <dbReference type="ARBA" id="ARBA00022801"/>
    </source>
</evidence>
<dbReference type="SUPFAM" id="SSF53474">
    <property type="entry name" value="alpha/beta-Hydrolases"/>
    <property type="match status" value="1"/>
</dbReference>
<feature type="compositionally biased region" description="Polar residues" evidence="8">
    <location>
        <begin position="423"/>
        <end position="440"/>
    </location>
</feature>
<dbReference type="EMBL" id="JBHTIS010001332">
    <property type="protein sequence ID" value="MFD1047961.1"/>
    <property type="molecule type" value="Genomic_DNA"/>
</dbReference>
<evidence type="ECO:0000313" key="9">
    <source>
        <dbReference type="EMBL" id="MFD1047961.1"/>
    </source>
</evidence>
<dbReference type="Gene3D" id="3.40.50.1820">
    <property type="entry name" value="alpha/beta hydrolase"/>
    <property type="match status" value="1"/>
</dbReference>
<feature type="region of interest" description="Disordered" evidence="8">
    <location>
        <begin position="423"/>
        <end position="448"/>
    </location>
</feature>
<dbReference type="GO" id="GO:0016787">
    <property type="term" value="F:hydrolase activity"/>
    <property type="evidence" value="ECO:0007669"/>
    <property type="project" value="UniProtKB-KW"/>
</dbReference>
<evidence type="ECO:0000256" key="8">
    <source>
        <dbReference type="SAM" id="MobiDB-lite"/>
    </source>
</evidence>
<keyword evidence="3" id="KW-0479">Metal-binding</keyword>
<dbReference type="Pfam" id="PF07519">
    <property type="entry name" value="Tannase"/>
    <property type="match status" value="1"/>
</dbReference>
<name>A0ABW3MBG4_9PSEU</name>
<keyword evidence="5 9" id="KW-0378">Hydrolase</keyword>
<dbReference type="InterPro" id="IPR011118">
    <property type="entry name" value="Tannase/feruloyl_esterase"/>
</dbReference>
<dbReference type="PANTHER" id="PTHR33938:SF15">
    <property type="entry name" value="FERULOYL ESTERASE B-RELATED"/>
    <property type="match status" value="1"/>
</dbReference>
<gene>
    <name evidence="9" type="ORF">ACFQ1S_21700</name>
</gene>
<comment type="similarity">
    <text evidence="1">Belongs to the tannase family.</text>
</comment>
<feature type="non-terminal residue" evidence="9">
    <location>
        <position position="448"/>
    </location>
</feature>
<sequence>TTQPAPLARRYATFASDSGHQQIPTAPPSLDGSFGVNDEALNNFAAGDALKKTRDASLFLIQRAYGTKPARVYFSGGSTGGREALVVAQRWPTAFDGVISAFPAWNNLSEILHLGNLVQLLSRPNAFPGPDKQTLLYDNVISACDGLDSVQVHKGDRLYFRVQSVLDGRFDQVDWDPDVTYTTILAGTDVNGLANDRYLASRDFTLGGRPSTVTAPVTGTLHLSGDVSKVGPTTDDVAVVITRNGNEVFTGNLPATAGGTVPVNLDIPVSANDTLSWRLRVDSPIDAGALHWVPSAYYTAVASGVPVVDQNGNPTMAISPPYDLDMYPTSTLSAPQGSYTMPSTGELVVQPELGSQAQNGRIVFTVKRRGALLAKKVITTVGGEVPTPESLRLTVTANQGDELFFDFSTLDTTGPAQSVTVSTDGTTFSPVPSDLHTSAEQGAFAQPY</sequence>
<evidence type="ECO:0000256" key="2">
    <source>
        <dbReference type="ARBA" id="ARBA00022487"/>
    </source>
</evidence>
<dbReference type="PANTHER" id="PTHR33938">
    <property type="entry name" value="FERULOYL ESTERASE B-RELATED"/>
    <property type="match status" value="1"/>
</dbReference>
<reference evidence="10" key="1">
    <citation type="journal article" date="2019" name="Int. J. Syst. Evol. Microbiol.">
        <title>The Global Catalogue of Microorganisms (GCM) 10K type strain sequencing project: providing services to taxonomists for standard genome sequencing and annotation.</title>
        <authorList>
            <consortium name="The Broad Institute Genomics Platform"/>
            <consortium name="The Broad Institute Genome Sequencing Center for Infectious Disease"/>
            <person name="Wu L."/>
            <person name="Ma J."/>
        </authorList>
    </citation>
    <scope>NUCLEOTIDE SEQUENCE [LARGE SCALE GENOMIC DNA]</scope>
    <source>
        <strain evidence="10">JCM 31486</strain>
    </source>
</reference>
<evidence type="ECO:0000256" key="7">
    <source>
        <dbReference type="ARBA" id="ARBA00023157"/>
    </source>
</evidence>
<dbReference type="InterPro" id="IPR029058">
    <property type="entry name" value="AB_hydrolase_fold"/>
</dbReference>
<feature type="non-terminal residue" evidence="9">
    <location>
        <position position="1"/>
    </location>
</feature>
<keyword evidence="10" id="KW-1185">Reference proteome</keyword>
<evidence type="ECO:0000256" key="4">
    <source>
        <dbReference type="ARBA" id="ARBA00022729"/>
    </source>
</evidence>
<keyword evidence="7" id="KW-1015">Disulfide bond</keyword>
<evidence type="ECO:0000256" key="1">
    <source>
        <dbReference type="ARBA" id="ARBA00006249"/>
    </source>
</evidence>
<accession>A0ABW3MBG4</accession>
<organism evidence="9 10">
    <name type="scientific">Kibdelosporangium lantanae</name>
    <dbReference type="NCBI Taxonomy" id="1497396"/>
    <lineage>
        <taxon>Bacteria</taxon>
        <taxon>Bacillati</taxon>
        <taxon>Actinomycetota</taxon>
        <taxon>Actinomycetes</taxon>
        <taxon>Pseudonocardiales</taxon>
        <taxon>Pseudonocardiaceae</taxon>
        <taxon>Kibdelosporangium</taxon>
    </lineage>
</organism>
<keyword evidence="2" id="KW-0719">Serine esterase</keyword>
<keyword evidence="6" id="KW-0106">Calcium</keyword>